<dbReference type="PANTHER" id="PTHR12517">
    <property type="entry name" value="VACUOLAR PROTEIN SORTING-ASSOCIATED PROTEIN 13B"/>
    <property type="match status" value="1"/>
</dbReference>
<evidence type="ECO:0000313" key="2">
    <source>
        <dbReference type="Proteomes" id="UP000694392"/>
    </source>
</evidence>
<proteinExistence type="predicted"/>
<dbReference type="InterPro" id="IPR039782">
    <property type="entry name" value="VPS13B"/>
</dbReference>
<keyword evidence="2" id="KW-1185">Reference proteome</keyword>
<dbReference type="Proteomes" id="UP000694392">
    <property type="component" value="Unplaced"/>
</dbReference>
<protein>
    <submittedName>
        <fullName evidence="1">Uncharacterized protein</fullName>
    </submittedName>
</protein>
<accession>A0A8D0GHM6</accession>
<sequence length="108" mass="12136">MRSHLPDPIIIHLEKRSLGLNETQMIPGKGQEKSLQNVEPDLTHHLTFQAREEDDPSECAVPISTALIKQIATKSHAGDTLNQILSEFYGADSSPQPLWPYTKKDSFR</sequence>
<dbReference type="Ensembl" id="ENSSPUT00000006704.1">
    <property type="protein sequence ID" value="ENSSPUP00000006296.1"/>
    <property type="gene ID" value="ENSSPUG00000004858.1"/>
</dbReference>
<dbReference type="AlphaFoldDB" id="A0A8D0GHM6"/>
<reference evidence="1" key="1">
    <citation type="submission" date="2025-08" db="UniProtKB">
        <authorList>
            <consortium name="Ensembl"/>
        </authorList>
    </citation>
    <scope>IDENTIFICATION</scope>
</reference>
<dbReference type="GeneTree" id="ENSGT00940000154684"/>
<evidence type="ECO:0000313" key="1">
    <source>
        <dbReference type="Ensembl" id="ENSSPUP00000006296.1"/>
    </source>
</evidence>
<name>A0A8D0GHM6_SPHPU</name>
<organism evidence="1 2">
    <name type="scientific">Sphenodon punctatus</name>
    <name type="common">Tuatara</name>
    <name type="synonym">Hatteria punctata</name>
    <dbReference type="NCBI Taxonomy" id="8508"/>
    <lineage>
        <taxon>Eukaryota</taxon>
        <taxon>Metazoa</taxon>
        <taxon>Chordata</taxon>
        <taxon>Craniata</taxon>
        <taxon>Vertebrata</taxon>
        <taxon>Euteleostomi</taxon>
        <taxon>Lepidosauria</taxon>
        <taxon>Sphenodontia</taxon>
        <taxon>Sphenodontidae</taxon>
        <taxon>Sphenodon</taxon>
    </lineage>
</organism>
<reference evidence="1" key="2">
    <citation type="submission" date="2025-09" db="UniProtKB">
        <authorList>
            <consortium name="Ensembl"/>
        </authorList>
    </citation>
    <scope>IDENTIFICATION</scope>
</reference>
<dbReference type="PANTHER" id="PTHR12517:SF0">
    <property type="entry name" value="INTERMEMBRANE LIPID TRANSFER PROTEIN VPS13B"/>
    <property type="match status" value="1"/>
</dbReference>